<evidence type="ECO:0000313" key="2">
    <source>
        <dbReference type="Proteomes" id="UP000266673"/>
    </source>
</evidence>
<dbReference type="EMBL" id="QKWP01001248">
    <property type="protein sequence ID" value="RIB10465.1"/>
    <property type="molecule type" value="Genomic_DNA"/>
</dbReference>
<protein>
    <submittedName>
        <fullName evidence="1">Uncharacterized protein</fullName>
    </submittedName>
</protein>
<dbReference type="AlphaFoldDB" id="A0A397UJL9"/>
<organism evidence="1 2">
    <name type="scientific">Gigaspora rosea</name>
    <dbReference type="NCBI Taxonomy" id="44941"/>
    <lineage>
        <taxon>Eukaryota</taxon>
        <taxon>Fungi</taxon>
        <taxon>Fungi incertae sedis</taxon>
        <taxon>Mucoromycota</taxon>
        <taxon>Glomeromycotina</taxon>
        <taxon>Glomeromycetes</taxon>
        <taxon>Diversisporales</taxon>
        <taxon>Gigasporaceae</taxon>
        <taxon>Gigaspora</taxon>
    </lineage>
</organism>
<accession>A0A397UJL9</accession>
<name>A0A397UJL9_9GLOM</name>
<gene>
    <name evidence="1" type="ORF">C2G38_2250743</name>
</gene>
<evidence type="ECO:0000313" key="1">
    <source>
        <dbReference type="EMBL" id="RIB10465.1"/>
    </source>
</evidence>
<keyword evidence="2" id="KW-1185">Reference proteome</keyword>
<reference evidence="1 2" key="1">
    <citation type="submission" date="2018-06" db="EMBL/GenBank/DDBJ databases">
        <title>Comparative genomics reveals the genomic features of Rhizophagus irregularis, R. cerebriforme, R. diaphanum and Gigaspora rosea, and their symbiotic lifestyle signature.</title>
        <authorList>
            <person name="Morin E."/>
            <person name="San Clemente H."/>
            <person name="Chen E.C.H."/>
            <person name="De La Providencia I."/>
            <person name="Hainaut M."/>
            <person name="Kuo A."/>
            <person name="Kohler A."/>
            <person name="Murat C."/>
            <person name="Tang N."/>
            <person name="Roy S."/>
            <person name="Loubradou J."/>
            <person name="Henrissat B."/>
            <person name="Grigoriev I.V."/>
            <person name="Corradi N."/>
            <person name="Roux C."/>
            <person name="Martin F.M."/>
        </authorList>
    </citation>
    <scope>NUCLEOTIDE SEQUENCE [LARGE SCALE GENOMIC DNA]</scope>
    <source>
        <strain evidence="1 2">DAOM 194757</strain>
    </source>
</reference>
<dbReference type="OrthoDB" id="2410288at2759"/>
<dbReference type="Proteomes" id="UP000266673">
    <property type="component" value="Unassembled WGS sequence"/>
</dbReference>
<sequence length="184" mass="21519">MFKRQYSRITDYNNSFLEDQLDRPQISLIALIIDFDLNDIVEIWEIIGLSMVYKHYMDAGLEILQWKSIMISTTFQQHATEIIVPDLHITEQIQCVNTYSATNQQLYNKKVRYAKRFGKMKKALNLELDFGFDKEKMSIENINDESSSDQLELMIINDPLVTKHCGRPLTKRLKSSSETKVMTN</sequence>
<proteinExistence type="predicted"/>
<comment type="caution">
    <text evidence="1">The sequence shown here is derived from an EMBL/GenBank/DDBJ whole genome shotgun (WGS) entry which is preliminary data.</text>
</comment>